<proteinExistence type="predicted"/>
<dbReference type="AlphaFoldDB" id="A0A016S2U8"/>
<accession>A0A016S2U8</accession>
<organism evidence="1 2">
    <name type="scientific">Ancylostoma ceylanicum</name>
    <dbReference type="NCBI Taxonomy" id="53326"/>
    <lineage>
        <taxon>Eukaryota</taxon>
        <taxon>Metazoa</taxon>
        <taxon>Ecdysozoa</taxon>
        <taxon>Nematoda</taxon>
        <taxon>Chromadorea</taxon>
        <taxon>Rhabditida</taxon>
        <taxon>Rhabditina</taxon>
        <taxon>Rhabditomorpha</taxon>
        <taxon>Strongyloidea</taxon>
        <taxon>Ancylostomatidae</taxon>
        <taxon>Ancylostomatinae</taxon>
        <taxon>Ancylostoma</taxon>
    </lineage>
</organism>
<name>A0A016S2U8_9BILA</name>
<dbReference type="EMBL" id="JARK01001648">
    <property type="protein sequence ID" value="EYB84652.1"/>
    <property type="molecule type" value="Genomic_DNA"/>
</dbReference>
<comment type="caution">
    <text evidence="1">The sequence shown here is derived from an EMBL/GenBank/DDBJ whole genome shotgun (WGS) entry which is preliminary data.</text>
</comment>
<evidence type="ECO:0000313" key="1">
    <source>
        <dbReference type="EMBL" id="EYB84652.1"/>
    </source>
</evidence>
<keyword evidence="2" id="KW-1185">Reference proteome</keyword>
<sequence length="131" mass="14749">MSKSLVLYVQNTGSCRGGKAETAIFQSAVFGEFVLVQHELLKLGEVAPVLQNFSRKIEDSDFRKRFQQKDFEQNSFAPPSSSQASQSSVDLQHVFERQRSVHSYLRYVNLSLVPLLLSTDPTMICSMSIQS</sequence>
<gene>
    <name evidence="1" type="primary">Acey_s0312.g2165</name>
    <name evidence="1" type="ORF">Y032_0312g2165</name>
</gene>
<dbReference type="Proteomes" id="UP000024635">
    <property type="component" value="Unassembled WGS sequence"/>
</dbReference>
<reference evidence="2" key="1">
    <citation type="journal article" date="2015" name="Nat. Genet.">
        <title>The genome and transcriptome of the zoonotic hookworm Ancylostoma ceylanicum identify infection-specific gene families.</title>
        <authorList>
            <person name="Schwarz E.M."/>
            <person name="Hu Y."/>
            <person name="Antoshechkin I."/>
            <person name="Miller M.M."/>
            <person name="Sternberg P.W."/>
            <person name="Aroian R.V."/>
        </authorList>
    </citation>
    <scope>NUCLEOTIDE SEQUENCE</scope>
    <source>
        <strain evidence="2">HY135</strain>
    </source>
</reference>
<evidence type="ECO:0000313" key="2">
    <source>
        <dbReference type="Proteomes" id="UP000024635"/>
    </source>
</evidence>
<protein>
    <submittedName>
        <fullName evidence="1">Uncharacterized protein</fullName>
    </submittedName>
</protein>